<sequence length="178" mass="20387">MGLTGGKVVVTPLEQNLKLTSVNYDKAMQVIVFDSYETRYSFAVQHLSEFMQRPKRSHYEAALRIVEVCFFPTNGSLRLVAYCDSDWASCPMSRKSVTGFCVKMGDPIPYQDRQLRQGYRSMTLTVSEIVWLSGLLDEIGFKSKESAILFCDNKAAIQIANNHFFHERTKHIEIDCHF</sequence>
<evidence type="ECO:0000313" key="2">
    <source>
        <dbReference type="Proteomes" id="UP000325315"/>
    </source>
</evidence>
<dbReference type="Proteomes" id="UP000325315">
    <property type="component" value="Unassembled WGS sequence"/>
</dbReference>
<dbReference type="PANTHER" id="PTHR11439:SF511">
    <property type="match status" value="1"/>
</dbReference>
<name>A0A5B6VZ37_9ROSI</name>
<reference evidence="1" key="1">
    <citation type="submission" date="2019-08" db="EMBL/GenBank/DDBJ databases">
        <authorList>
            <person name="Liu F."/>
        </authorList>
    </citation>
    <scope>NUCLEOTIDE SEQUENCE [LARGE SCALE GENOMIC DNA]</scope>
    <source>
        <strain evidence="1">PA1801</strain>
        <tissue evidence="1">Leaf</tissue>
    </source>
</reference>
<dbReference type="PANTHER" id="PTHR11439">
    <property type="entry name" value="GAG-POL-RELATED RETROTRANSPOSON"/>
    <property type="match status" value="1"/>
</dbReference>
<protein>
    <submittedName>
        <fullName evidence="1">Uncharacterized protein</fullName>
    </submittedName>
</protein>
<dbReference type="AlphaFoldDB" id="A0A5B6VZ37"/>
<evidence type="ECO:0000313" key="1">
    <source>
        <dbReference type="EMBL" id="KAA3474721.1"/>
    </source>
</evidence>
<accession>A0A5B6VZ37</accession>
<comment type="caution">
    <text evidence="1">The sequence shown here is derived from an EMBL/GenBank/DDBJ whole genome shotgun (WGS) entry which is preliminary data.</text>
</comment>
<dbReference type="OrthoDB" id="1001284at2759"/>
<keyword evidence="2" id="KW-1185">Reference proteome</keyword>
<proteinExistence type="predicted"/>
<gene>
    <name evidence="1" type="ORF">EPI10_024984</name>
</gene>
<dbReference type="CDD" id="cd09272">
    <property type="entry name" value="RNase_HI_RT_Ty1"/>
    <property type="match status" value="1"/>
</dbReference>
<organism evidence="1 2">
    <name type="scientific">Gossypium australe</name>
    <dbReference type="NCBI Taxonomy" id="47621"/>
    <lineage>
        <taxon>Eukaryota</taxon>
        <taxon>Viridiplantae</taxon>
        <taxon>Streptophyta</taxon>
        <taxon>Embryophyta</taxon>
        <taxon>Tracheophyta</taxon>
        <taxon>Spermatophyta</taxon>
        <taxon>Magnoliopsida</taxon>
        <taxon>eudicotyledons</taxon>
        <taxon>Gunneridae</taxon>
        <taxon>Pentapetalae</taxon>
        <taxon>rosids</taxon>
        <taxon>malvids</taxon>
        <taxon>Malvales</taxon>
        <taxon>Malvaceae</taxon>
        <taxon>Malvoideae</taxon>
        <taxon>Gossypium</taxon>
    </lineage>
</organism>
<dbReference type="EMBL" id="SMMG02000005">
    <property type="protein sequence ID" value="KAA3474721.1"/>
    <property type="molecule type" value="Genomic_DNA"/>
</dbReference>